<proteinExistence type="predicted"/>
<dbReference type="EMBL" id="CM023483">
    <property type="protein sequence ID" value="KAH6936822.1"/>
    <property type="molecule type" value="Genomic_DNA"/>
</dbReference>
<gene>
    <name evidence="1" type="ORF">HPB50_023223</name>
</gene>
<dbReference type="Proteomes" id="UP000821845">
    <property type="component" value="Chromosome 3"/>
</dbReference>
<comment type="caution">
    <text evidence="1">The sequence shown here is derived from an EMBL/GenBank/DDBJ whole genome shotgun (WGS) entry which is preliminary data.</text>
</comment>
<keyword evidence="2" id="KW-1185">Reference proteome</keyword>
<evidence type="ECO:0000313" key="2">
    <source>
        <dbReference type="Proteomes" id="UP000821845"/>
    </source>
</evidence>
<accession>A0ACB7SRY9</accession>
<evidence type="ECO:0000313" key="1">
    <source>
        <dbReference type="EMBL" id="KAH6936822.1"/>
    </source>
</evidence>
<name>A0ACB7SRY9_HYAAI</name>
<protein>
    <submittedName>
        <fullName evidence="1">Uncharacterized protein</fullName>
    </submittedName>
</protein>
<reference evidence="1" key="1">
    <citation type="submission" date="2020-05" db="EMBL/GenBank/DDBJ databases">
        <title>Large-scale comparative analyses of tick genomes elucidate their genetic diversity and vector capacities.</title>
        <authorList>
            <person name="Jia N."/>
            <person name="Wang J."/>
            <person name="Shi W."/>
            <person name="Du L."/>
            <person name="Sun Y."/>
            <person name="Zhan W."/>
            <person name="Jiang J."/>
            <person name="Wang Q."/>
            <person name="Zhang B."/>
            <person name="Ji P."/>
            <person name="Sakyi L.B."/>
            <person name="Cui X."/>
            <person name="Yuan T."/>
            <person name="Jiang B."/>
            <person name="Yang W."/>
            <person name="Lam T.T.-Y."/>
            <person name="Chang Q."/>
            <person name="Ding S."/>
            <person name="Wang X."/>
            <person name="Zhu J."/>
            <person name="Ruan X."/>
            <person name="Zhao L."/>
            <person name="Wei J."/>
            <person name="Que T."/>
            <person name="Du C."/>
            <person name="Cheng J."/>
            <person name="Dai P."/>
            <person name="Han X."/>
            <person name="Huang E."/>
            <person name="Gao Y."/>
            <person name="Liu J."/>
            <person name="Shao H."/>
            <person name="Ye R."/>
            <person name="Li L."/>
            <person name="Wei W."/>
            <person name="Wang X."/>
            <person name="Wang C."/>
            <person name="Yang T."/>
            <person name="Huo Q."/>
            <person name="Li W."/>
            <person name="Guo W."/>
            <person name="Chen H."/>
            <person name="Zhou L."/>
            <person name="Ni X."/>
            <person name="Tian J."/>
            <person name="Zhou Y."/>
            <person name="Sheng Y."/>
            <person name="Liu T."/>
            <person name="Pan Y."/>
            <person name="Xia L."/>
            <person name="Li J."/>
            <person name="Zhao F."/>
            <person name="Cao W."/>
        </authorList>
    </citation>
    <scope>NUCLEOTIDE SEQUENCE</scope>
    <source>
        <strain evidence="1">Hyas-2018</strain>
    </source>
</reference>
<organism evidence="1 2">
    <name type="scientific">Hyalomma asiaticum</name>
    <name type="common">Tick</name>
    <dbReference type="NCBI Taxonomy" id="266040"/>
    <lineage>
        <taxon>Eukaryota</taxon>
        <taxon>Metazoa</taxon>
        <taxon>Ecdysozoa</taxon>
        <taxon>Arthropoda</taxon>
        <taxon>Chelicerata</taxon>
        <taxon>Arachnida</taxon>
        <taxon>Acari</taxon>
        <taxon>Parasitiformes</taxon>
        <taxon>Ixodida</taxon>
        <taxon>Ixodoidea</taxon>
        <taxon>Ixodidae</taxon>
        <taxon>Hyalomminae</taxon>
        <taxon>Hyalomma</taxon>
    </lineage>
</organism>
<sequence length="152" mass="15749">MVRVETRGGGERGRSGERATTAAEGGEEAVVLKPSLSGKPFLTYQPLLQPGASQQPTAGGAGTPHRSVVTAMSSTKSKICLATFTAICGVVLLVGVLGHIYFPTIMRGKVAQGSLQYMCISACCANGKVECLYNEEHEGSMGGSSIANAVRE</sequence>